<organism evidence="1 2">
    <name type="scientific">Canavalia gladiata</name>
    <name type="common">Sword bean</name>
    <name type="synonym">Dolichos gladiatus</name>
    <dbReference type="NCBI Taxonomy" id="3824"/>
    <lineage>
        <taxon>Eukaryota</taxon>
        <taxon>Viridiplantae</taxon>
        <taxon>Streptophyta</taxon>
        <taxon>Embryophyta</taxon>
        <taxon>Tracheophyta</taxon>
        <taxon>Spermatophyta</taxon>
        <taxon>Magnoliopsida</taxon>
        <taxon>eudicotyledons</taxon>
        <taxon>Gunneridae</taxon>
        <taxon>Pentapetalae</taxon>
        <taxon>rosids</taxon>
        <taxon>fabids</taxon>
        <taxon>Fabales</taxon>
        <taxon>Fabaceae</taxon>
        <taxon>Papilionoideae</taxon>
        <taxon>50 kb inversion clade</taxon>
        <taxon>NPAAA clade</taxon>
        <taxon>indigoferoid/millettioid clade</taxon>
        <taxon>Phaseoleae</taxon>
        <taxon>Canavalia</taxon>
    </lineage>
</organism>
<protein>
    <submittedName>
        <fullName evidence="1">Uncharacterized protein</fullName>
    </submittedName>
</protein>
<dbReference type="AlphaFoldDB" id="A0AAN9PPX9"/>
<evidence type="ECO:0000313" key="1">
    <source>
        <dbReference type="EMBL" id="KAK7305537.1"/>
    </source>
</evidence>
<accession>A0AAN9PPX9</accession>
<comment type="caution">
    <text evidence="1">The sequence shown here is derived from an EMBL/GenBank/DDBJ whole genome shotgun (WGS) entry which is preliminary data.</text>
</comment>
<dbReference type="Proteomes" id="UP001367508">
    <property type="component" value="Unassembled WGS sequence"/>
</dbReference>
<reference evidence="1 2" key="1">
    <citation type="submission" date="2024-01" db="EMBL/GenBank/DDBJ databases">
        <title>The genomes of 5 underutilized Papilionoideae crops provide insights into root nodulation and disease resistanc.</title>
        <authorList>
            <person name="Jiang F."/>
        </authorList>
    </citation>
    <scope>NUCLEOTIDE SEQUENCE [LARGE SCALE GENOMIC DNA]</scope>
    <source>
        <strain evidence="1">LVBAO_FW01</strain>
        <tissue evidence="1">Leaves</tissue>
    </source>
</reference>
<name>A0AAN9PPX9_CANGL</name>
<keyword evidence="2" id="KW-1185">Reference proteome</keyword>
<dbReference type="EMBL" id="JAYMYQ010000011">
    <property type="protein sequence ID" value="KAK7305537.1"/>
    <property type="molecule type" value="Genomic_DNA"/>
</dbReference>
<sequence length="121" mass="13826">MLSFSTFNRRLWKILPPEDSRLLDKIRKRIAGRKKLLETVLIDLLSLWKLKKDLQKLSGGVLFPPQTARYANDFVHSYIEPAMVILREHGYSGLVLCFLCKLPGASPRVKSSPNGNTYQDP</sequence>
<proteinExistence type="predicted"/>
<gene>
    <name evidence="1" type="ORF">VNO77_43443</name>
</gene>
<evidence type="ECO:0000313" key="2">
    <source>
        <dbReference type="Proteomes" id="UP001367508"/>
    </source>
</evidence>